<dbReference type="eggNOG" id="COG3437">
    <property type="taxonomic scope" value="Bacteria"/>
</dbReference>
<dbReference type="PROSITE" id="PS51832">
    <property type="entry name" value="HD_GYP"/>
    <property type="match status" value="1"/>
</dbReference>
<dbReference type="CDD" id="cd00077">
    <property type="entry name" value="HDc"/>
    <property type="match status" value="1"/>
</dbReference>
<gene>
    <name evidence="4" type="ORF">CCALI_01252</name>
</gene>
<dbReference type="SMART" id="SM00091">
    <property type="entry name" value="PAS"/>
    <property type="match status" value="1"/>
</dbReference>
<protein>
    <submittedName>
        <fullName evidence="4">PAS domain S-box/uncharacterized domain HDIG</fullName>
    </submittedName>
</protein>
<dbReference type="SMART" id="SM00065">
    <property type="entry name" value="GAF"/>
    <property type="match status" value="2"/>
</dbReference>
<dbReference type="NCBIfam" id="TIGR00229">
    <property type="entry name" value="sensory_box"/>
    <property type="match status" value="1"/>
</dbReference>
<dbReference type="InterPro" id="IPR000700">
    <property type="entry name" value="PAS-assoc_C"/>
</dbReference>
<feature type="domain" description="PAC" evidence="2">
    <location>
        <begin position="251"/>
        <end position="307"/>
    </location>
</feature>
<dbReference type="Pfam" id="PF01590">
    <property type="entry name" value="GAF"/>
    <property type="match status" value="1"/>
</dbReference>
<dbReference type="AlphaFoldDB" id="S0EXP1"/>
<feature type="domain" description="PAS" evidence="1">
    <location>
        <begin position="183"/>
        <end position="254"/>
    </location>
</feature>
<dbReference type="InParanoid" id="S0EXP1"/>
<dbReference type="NCBIfam" id="TIGR00277">
    <property type="entry name" value="HDIG"/>
    <property type="match status" value="1"/>
</dbReference>
<dbReference type="STRING" id="454171.CP488_02843"/>
<dbReference type="InterPro" id="IPR003018">
    <property type="entry name" value="GAF"/>
</dbReference>
<feature type="domain" description="HD-GYP" evidence="3">
    <location>
        <begin position="479"/>
        <end position="668"/>
    </location>
</feature>
<evidence type="ECO:0000259" key="3">
    <source>
        <dbReference type="PROSITE" id="PS51832"/>
    </source>
</evidence>
<dbReference type="SUPFAM" id="SSF55781">
    <property type="entry name" value="GAF domain-like"/>
    <property type="match status" value="2"/>
</dbReference>
<reference evidence="5" key="1">
    <citation type="submission" date="2013-03" db="EMBL/GenBank/DDBJ databases">
        <title>Genome sequence of Chthonomonas calidirosea, the first sequenced genome from the Armatimonadetes phylum (formally candidate division OP10).</title>
        <authorList>
            <person name="Lee K.C.Y."/>
            <person name="Morgan X.C."/>
            <person name="Dunfield P.F."/>
            <person name="Tamas I."/>
            <person name="Houghton K.M."/>
            <person name="Vyssotski M."/>
            <person name="Ryan J.L.J."/>
            <person name="Lagutin K."/>
            <person name="McDonald I.R."/>
            <person name="Stott M.B."/>
        </authorList>
    </citation>
    <scope>NUCLEOTIDE SEQUENCE [LARGE SCALE GENOMIC DNA]</scope>
    <source>
        <strain evidence="5">DSM 23976 / ICMP 18418 / T49</strain>
    </source>
</reference>
<accession>S0EXP1</accession>
<dbReference type="SUPFAM" id="SSF109604">
    <property type="entry name" value="HD-domain/PDEase-like"/>
    <property type="match status" value="1"/>
</dbReference>
<sequence length="668" mass="75702">MKTPVDSADEARVRALRQYAILDTLPEEPYDNIALAAAALCAAPYALIGFVDEERVWYKAQVGLNLVELPREAALCSLVVPQTKPLLVPDAQRDLRFAHYPLIQSPHFIRFYVAVPLITPDGYVIGALSVLDVRPRRLHRNKLSVLQTLATSIMHRMELDRKSAELKRLMVEWEWTEDARRIENSILNAVVESTSDAIFVKDTQGRYLKVNPSAASLIGRPQEEILGRDARAFFTEQESRSLIQSDLEVLRSGQTRMVEEIITVRGSPRVYQTTKSLCRDENGRILGVVDISRDITDRKRAEESLERQLRRLAALRSIEMAINASLDLRITLEILLDQAVAQLEVEAADILLINSYTQTLELAARRGVCAWDKRVDSCRLGEGFAGRAALEHRIVSVPDLERGAEGNPSPLLRAGAVGYFAVPLIARNHIRGVLQIYYRGPREFDAEWFNFLETLTEQAAIAIENATLFEDLQRTNLELTLAYDATIEGWAHALDLRDQETEGHSRRVTDLTLRLAQEVGLSKSELMHVRRGALLHDIGKMAIPDSILFKPGPLDETEWEIMKRHPIYAYEMLAKIDYLRPALDIPYCHHEKWDGTGYPRGLKGEQIPIAARIFALADVWDALLSDRPYRKGWPEEKVRAYIRSEAGKHFDPEIARLFLRLQLETVAV</sequence>
<dbReference type="Pfam" id="PF13487">
    <property type="entry name" value="HD_5"/>
    <property type="match status" value="1"/>
</dbReference>
<dbReference type="OrthoDB" id="9798833at2"/>
<name>S0EXP1_CHTCT</name>
<dbReference type="SMART" id="SM00471">
    <property type="entry name" value="HDc"/>
    <property type="match status" value="1"/>
</dbReference>
<evidence type="ECO:0000313" key="5">
    <source>
        <dbReference type="Proteomes" id="UP000014227"/>
    </source>
</evidence>
<evidence type="ECO:0000259" key="1">
    <source>
        <dbReference type="PROSITE" id="PS50112"/>
    </source>
</evidence>
<organism evidence="4 5">
    <name type="scientific">Chthonomonas calidirosea (strain DSM 23976 / ICMP 18418 / T49)</name>
    <dbReference type="NCBI Taxonomy" id="1303518"/>
    <lineage>
        <taxon>Bacteria</taxon>
        <taxon>Bacillati</taxon>
        <taxon>Armatimonadota</taxon>
        <taxon>Chthonomonadia</taxon>
        <taxon>Chthonomonadales</taxon>
        <taxon>Chthonomonadaceae</taxon>
        <taxon>Chthonomonas</taxon>
    </lineage>
</organism>
<dbReference type="PATRIC" id="fig|1303518.3.peg.1274"/>
<dbReference type="Gene3D" id="1.10.3210.10">
    <property type="entry name" value="Hypothetical protein af1432"/>
    <property type="match status" value="1"/>
</dbReference>
<keyword evidence="5" id="KW-1185">Reference proteome</keyword>
<dbReference type="Gene3D" id="3.30.450.20">
    <property type="entry name" value="PAS domain"/>
    <property type="match status" value="1"/>
</dbReference>
<dbReference type="InterPro" id="IPR000014">
    <property type="entry name" value="PAS"/>
</dbReference>
<dbReference type="InterPro" id="IPR006675">
    <property type="entry name" value="HDIG_dom"/>
</dbReference>
<evidence type="ECO:0000313" key="4">
    <source>
        <dbReference type="EMBL" id="CCW35070.1"/>
    </source>
</evidence>
<dbReference type="InterPro" id="IPR003607">
    <property type="entry name" value="HD/PDEase_dom"/>
</dbReference>
<dbReference type="PROSITE" id="PS50112">
    <property type="entry name" value="PAS"/>
    <property type="match status" value="1"/>
</dbReference>
<dbReference type="KEGG" id="ccz:CCALI_01252"/>
<dbReference type="Pfam" id="PF08448">
    <property type="entry name" value="PAS_4"/>
    <property type="match status" value="1"/>
</dbReference>
<dbReference type="Proteomes" id="UP000014227">
    <property type="component" value="Chromosome I"/>
</dbReference>
<dbReference type="PANTHER" id="PTHR45228:SF1">
    <property type="entry name" value="CYCLIC DI-GMP PHOSPHODIESTERASE TM_0186"/>
    <property type="match status" value="1"/>
</dbReference>
<dbReference type="Pfam" id="PF13185">
    <property type="entry name" value="GAF_2"/>
    <property type="match status" value="1"/>
</dbReference>
<dbReference type="PANTHER" id="PTHR45228">
    <property type="entry name" value="CYCLIC DI-GMP PHOSPHODIESTERASE TM_0186-RELATED"/>
    <property type="match status" value="1"/>
</dbReference>
<dbReference type="EMBL" id="HF951689">
    <property type="protein sequence ID" value="CCW35070.1"/>
    <property type="molecule type" value="Genomic_DNA"/>
</dbReference>
<dbReference type="InterPro" id="IPR052020">
    <property type="entry name" value="Cyclic_di-GMP/3'3'-cGAMP_PDE"/>
</dbReference>
<dbReference type="PROSITE" id="PS50113">
    <property type="entry name" value="PAC"/>
    <property type="match status" value="1"/>
</dbReference>
<dbReference type="eggNOG" id="COG3829">
    <property type="taxonomic scope" value="Bacteria"/>
</dbReference>
<dbReference type="SUPFAM" id="SSF55785">
    <property type="entry name" value="PYP-like sensor domain (PAS domain)"/>
    <property type="match status" value="1"/>
</dbReference>
<dbReference type="CDD" id="cd00130">
    <property type="entry name" value="PAS"/>
    <property type="match status" value="1"/>
</dbReference>
<dbReference type="eggNOG" id="COG2203">
    <property type="taxonomic scope" value="Bacteria"/>
</dbReference>
<dbReference type="InterPro" id="IPR013656">
    <property type="entry name" value="PAS_4"/>
</dbReference>
<dbReference type="RefSeq" id="WP_016482612.1">
    <property type="nucleotide sequence ID" value="NC_021487.1"/>
</dbReference>
<proteinExistence type="predicted"/>
<dbReference type="InterPro" id="IPR037522">
    <property type="entry name" value="HD_GYP_dom"/>
</dbReference>
<dbReference type="Gene3D" id="3.30.450.40">
    <property type="match status" value="2"/>
</dbReference>
<dbReference type="HOGENOM" id="CLU_000445_92_5_0"/>
<dbReference type="InterPro" id="IPR035965">
    <property type="entry name" value="PAS-like_dom_sf"/>
</dbReference>
<evidence type="ECO:0000259" key="2">
    <source>
        <dbReference type="PROSITE" id="PS50113"/>
    </source>
</evidence>
<dbReference type="InterPro" id="IPR029016">
    <property type="entry name" value="GAF-like_dom_sf"/>
</dbReference>